<organism evidence="1 2">
    <name type="scientific">Paracoccus laeviglucosivorans</name>
    <dbReference type="NCBI Taxonomy" id="1197861"/>
    <lineage>
        <taxon>Bacteria</taxon>
        <taxon>Pseudomonadati</taxon>
        <taxon>Pseudomonadota</taxon>
        <taxon>Alphaproteobacteria</taxon>
        <taxon>Rhodobacterales</taxon>
        <taxon>Paracoccaceae</taxon>
        <taxon>Paracoccus</taxon>
    </lineage>
</organism>
<evidence type="ECO:0000313" key="2">
    <source>
        <dbReference type="Proteomes" id="UP000319014"/>
    </source>
</evidence>
<name>A0A521FSE1_9RHOB</name>
<dbReference type="EMBL" id="FXTK01000040">
    <property type="protein sequence ID" value="SMO99059.1"/>
    <property type="molecule type" value="Genomic_DNA"/>
</dbReference>
<dbReference type="Proteomes" id="UP000319014">
    <property type="component" value="Unassembled WGS sequence"/>
</dbReference>
<dbReference type="AlphaFoldDB" id="A0A521FSE1"/>
<accession>A0A521FSE1</accession>
<protein>
    <submittedName>
        <fullName evidence="1">Uncharacterized protein</fullName>
    </submittedName>
</protein>
<keyword evidence="2" id="KW-1185">Reference proteome</keyword>
<evidence type="ECO:0000313" key="1">
    <source>
        <dbReference type="EMBL" id="SMO99059.1"/>
    </source>
</evidence>
<sequence length="99" mass="10820">MIEQGAPHRFRVSQVAIPTYAFFDGDQSDLFVATHSIPLIDATDAPGHGADPVDIQRDVTWWGTDEKLEKTAKNPGCIDCEAKEGSSTTMEKNSLSKLI</sequence>
<gene>
    <name evidence="1" type="ORF">SAMN06265221_1406</name>
</gene>
<proteinExistence type="predicted"/>
<reference evidence="1 2" key="1">
    <citation type="submission" date="2017-05" db="EMBL/GenBank/DDBJ databases">
        <authorList>
            <person name="Varghese N."/>
            <person name="Submissions S."/>
        </authorList>
    </citation>
    <scope>NUCLEOTIDE SEQUENCE [LARGE SCALE GENOMIC DNA]</scope>
    <source>
        <strain evidence="1 2">DSM 100094</strain>
    </source>
</reference>